<dbReference type="AlphaFoldDB" id="A0AB39UHN6"/>
<evidence type="ECO:0000313" key="2">
    <source>
        <dbReference type="EMBL" id="XDS48268.1"/>
    </source>
</evidence>
<dbReference type="EMBL" id="CP129675">
    <property type="protein sequence ID" value="XDS47027.1"/>
    <property type="molecule type" value="Genomic_DNA"/>
</dbReference>
<organism evidence="2">
    <name type="scientific">Bifidobacterium fermentum</name>
    <dbReference type="NCBI Taxonomy" id="3059035"/>
    <lineage>
        <taxon>Bacteria</taxon>
        <taxon>Bacillati</taxon>
        <taxon>Actinomycetota</taxon>
        <taxon>Actinomycetes</taxon>
        <taxon>Bifidobacteriales</taxon>
        <taxon>Bifidobacteriaceae</taxon>
        <taxon>Bifidobacterium</taxon>
    </lineage>
</organism>
<protein>
    <submittedName>
        <fullName evidence="2">Uncharacterized protein</fullName>
    </submittedName>
</protein>
<gene>
    <name evidence="3" type="ORF">QN062_03980</name>
    <name evidence="2" type="ORF">QN216_07995</name>
    <name evidence="1" type="ORF">QN217_02470</name>
</gene>
<reference evidence="2" key="1">
    <citation type="submission" date="2023-07" db="EMBL/GenBank/DDBJ databases">
        <title>Bifidobacterium aquikefiriaerophilum sp. nov. and Bifidobacterium eccum sp. nov., isolated from water kefir.</title>
        <authorList>
            <person name="Breselge S."/>
            <person name="Bellassi P."/>
            <person name="Barcenilla C."/>
            <person name="Alvarez-Ordonez A."/>
            <person name="Morelli L."/>
            <person name="Cotter P.D."/>
        </authorList>
    </citation>
    <scope>NUCLEOTIDE SEQUENCE</scope>
    <source>
        <strain evidence="3">WK012_4_13</strain>
        <strain evidence="2">WK013_4_14</strain>
        <strain evidence="1">WK048_4_13</strain>
    </source>
</reference>
<name>A0AB39UHN6_9BIFI</name>
<proteinExistence type="predicted"/>
<evidence type="ECO:0000313" key="3">
    <source>
        <dbReference type="EMBL" id="XDS51337.1"/>
    </source>
</evidence>
<evidence type="ECO:0000313" key="1">
    <source>
        <dbReference type="EMBL" id="XDS47027.1"/>
    </source>
</evidence>
<dbReference type="EMBL" id="CP129682">
    <property type="protein sequence ID" value="XDS48268.1"/>
    <property type="molecule type" value="Genomic_DNA"/>
</dbReference>
<dbReference type="EMBL" id="CP129683">
    <property type="protein sequence ID" value="XDS51337.1"/>
    <property type="molecule type" value="Genomic_DNA"/>
</dbReference>
<dbReference type="KEGG" id="bfk:QN062_03980"/>
<sequence>MTTALGVDVDTDGNGVDPLTHRNIIMRHWNNTGIMGGLTVSGRSDLYYAVSAGVAVCSMGSADGYTEAYFAGGTTENAVSAGDGTYSRIDSIYLLANTGTPDNVVHCMVVQGTPSASPAAPTLPAGALPLQQMLVPAGASKTSSASVNGSQNYAIPYGGSLGQVGRSVDNSDYSSVWTDTAFHNMLLCTFSVPTDRMIHVDYQCSPYALGDGGSVISRIMIDEQTVKQAEIWCNNIADMKYLFYDGVVAAGSHTCRIMAAKKTGEQVKYVGSSASYIGRAVQVWDRGVSQ</sequence>
<accession>A0AB39UHN6</accession>
<dbReference type="RefSeq" id="WP_369342301.1">
    <property type="nucleotide sequence ID" value="NZ_CP129675.1"/>
</dbReference>